<dbReference type="OrthoDB" id="9803322at2"/>
<evidence type="ECO:0000259" key="10">
    <source>
        <dbReference type="Pfam" id="PF02880"/>
    </source>
</evidence>
<dbReference type="Gene3D" id="3.40.120.10">
    <property type="entry name" value="Alpha-D-Glucose-1,6-Bisphosphate, subunit A, domain 3"/>
    <property type="match status" value="3"/>
</dbReference>
<dbReference type="GO" id="GO:0046872">
    <property type="term" value="F:metal ion binding"/>
    <property type="evidence" value="ECO:0007669"/>
    <property type="project" value="UniProtKB-KW"/>
</dbReference>
<evidence type="ECO:0000313" key="12">
    <source>
        <dbReference type="Proteomes" id="UP000317881"/>
    </source>
</evidence>
<dbReference type="GO" id="GO:0005975">
    <property type="term" value="P:carbohydrate metabolic process"/>
    <property type="evidence" value="ECO:0007669"/>
    <property type="project" value="InterPro"/>
</dbReference>
<keyword evidence="6" id="KW-0413">Isomerase</keyword>
<reference evidence="11 12" key="1">
    <citation type="submission" date="2019-06" db="EMBL/GenBank/DDBJ databases">
        <title>Whole genome shotgun sequence of Streptomyces spinoverrucosus NBRC 14228.</title>
        <authorList>
            <person name="Hosoyama A."/>
            <person name="Uohara A."/>
            <person name="Ohji S."/>
            <person name="Ichikawa N."/>
        </authorList>
    </citation>
    <scope>NUCLEOTIDE SEQUENCE [LARGE SCALE GENOMIC DNA]</scope>
    <source>
        <strain evidence="11 12">NBRC 14228</strain>
    </source>
</reference>
<evidence type="ECO:0000256" key="2">
    <source>
        <dbReference type="ARBA" id="ARBA00010231"/>
    </source>
</evidence>
<comment type="similarity">
    <text evidence="2">Belongs to the phosphohexose mutase family.</text>
</comment>
<feature type="domain" description="Alpha-D-phosphohexomutase alpha/beta/alpha" evidence="10">
    <location>
        <begin position="264"/>
        <end position="371"/>
    </location>
</feature>
<dbReference type="Pfam" id="PF02878">
    <property type="entry name" value="PGM_PMM_I"/>
    <property type="match status" value="1"/>
</dbReference>
<sequence>MAADLSQIVKAYDVRGVVPDQWDEPLAELFGAAFVQVTGADAIVIGHDMRPSSPGLSRAFARGAAARGVDVTEIGLCSTDQLYYASGALNLPGAMFTASHNPAKYNGIKMCRAGAAPVGQDTGLAEIRELVEGWSESGAPEPAATQGTITQRDTLEDYAAHLRSLVDLTSIRPLKVVVDAGNGMGGHTVPTVFAGLPLDLVPMYFELDGTFPNHEANPLDPANIVDLQQRVRTEGADLGIAFDGDADRCFVVDENGDPVSPSAITALVAGRELAKHGGKGVVIHNLITSWTVPEVVKENGGTPIRTRVGHSFIKAEMARTGAIFGGEHSAHYYFRDFWNADTGMLAALHVLAALGGQEGPLSSLVAQYDRYAGSGEINSTVDDQQARIAALKSAYEGREGITLDELDGLTVTADDWWFNVRPSNTEPLLRLNAEARDEATMAKVRDEALAIIRG</sequence>
<dbReference type="PANTHER" id="PTHR43771:SF1">
    <property type="entry name" value="PHOSPHOMANNOMUTASE"/>
    <property type="match status" value="1"/>
</dbReference>
<dbReference type="EMBL" id="BJND01000093">
    <property type="protein sequence ID" value="GEC10121.1"/>
    <property type="molecule type" value="Genomic_DNA"/>
</dbReference>
<dbReference type="InterPro" id="IPR016055">
    <property type="entry name" value="A-D-PHexomutase_a/b/a-I/II/III"/>
</dbReference>
<dbReference type="SUPFAM" id="SSF55957">
    <property type="entry name" value="Phosphoglucomutase, C-terminal domain"/>
    <property type="match status" value="1"/>
</dbReference>
<dbReference type="SUPFAM" id="SSF53738">
    <property type="entry name" value="Phosphoglucomutase, first 3 domains"/>
    <property type="match status" value="3"/>
</dbReference>
<keyword evidence="5" id="KW-0460">Magnesium</keyword>
<dbReference type="RefSeq" id="WP_141315423.1">
    <property type="nucleotide sequence ID" value="NZ_BJND01000093.1"/>
</dbReference>
<accession>A0A4Y3VWI2</accession>
<dbReference type="AlphaFoldDB" id="A0A4Y3VWI2"/>
<evidence type="ECO:0000256" key="4">
    <source>
        <dbReference type="ARBA" id="ARBA00022723"/>
    </source>
</evidence>
<dbReference type="InterPro" id="IPR036900">
    <property type="entry name" value="A-D-PHexomutase_C_sf"/>
</dbReference>
<dbReference type="PANTHER" id="PTHR43771">
    <property type="entry name" value="PHOSPHOMANNOMUTASE"/>
    <property type="match status" value="1"/>
</dbReference>
<dbReference type="InterPro" id="IPR005844">
    <property type="entry name" value="A-D-PHexomutase_a/b/a-I"/>
</dbReference>
<dbReference type="InterPro" id="IPR005841">
    <property type="entry name" value="Alpha-D-phosphohexomutase_SF"/>
</dbReference>
<dbReference type="PRINTS" id="PR00509">
    <property type="entry name" value="PGMPMM"/>
</dbReference>
<organism evidence="11 12">
    <name type="scientific">Streptomyces spinoverrucosus</name>
    <dbReference type="NCBI Taxonomy" id="284043"/>
    <lineage>
        <taxon>Bacteria</taxon>
        <taxon>Bacillati</taxon>
        <taxon>Actinomycetota</taxon>
        <taxon>Actinomycetes</taxon>
        <taxon>Kitasatosporales</taxon>
        <taxon>Streptomycetaceae</taxon>
        <taxon>Streptomyces</taxon>
    </lineage>
</organism>
<feature type="domain" description="Alpha-D-phosphohexomutase alpha/beta/alpha" evidence="9">
    <location>
        <begin position="156"/>
        <end position="256"/>
    </location>
</feature>
<dbReference type="NCBIfam" id="NF007088">
    <property type="entry name" value="PRK09542.1"/>
    <property type="match status" value="1"/>
</dbReference>
<proteinExistence type="inferred from homology"/>
<evidence type="ECO:0000256" key="1">
    <source>
        <dbReference type="ARBA" id="ARBA00001946"/>
    </source>
</evidence>
<dbReference type="InterPro" id="IPR005845">
    <property type="entry name" value="A-D-PHexomutase_a/b/a-II"/>
</dbReference>
<evidence type="ECO:0000256" key="3">
    <source>
        <dbReference type="ARBA" id="ARBA00022553"/>
    </source>
</evidence>
<dbReference type="GO" id="GO:0016868">
    <property type="term" value="F:intramolecular phosphotransferase activity"/>
    <property type="evidence" value="ECO:0007669"/>
    <property type="project" value="InterPro"/>
</dbReference>
<dbReference type="Pfam" id="PF02879">
    <property type="entry name" value="PGM_PMM_II"/>
    <property type="match status" value="1"/>
</dbReference>
<feature type="domain" description="Alpha-D-phosphohexomutase C-terminal" evidence="7">
    <location>
        <begin position="376"/>
        <end position="448"/>
    </location>
</feature>
<name>A0A4Y3VWI2_9ACTN</name>
<evidence type="ECO:0000259" key="8">
    <source>
        <dbReference type="Pfam" id="PF02878"/>
    </source>
</evidence>
<dbReference type="Pfam" id="PF00408">
    <property type="entry name" value="PGM_PMM_IV"/>
    <property type="match status" value="1"/>
</dbReference>
<evidence type="ECO:0000256" key="5">
    <source>
        <dbReference type="ARBA" id="ARBA00022842"/>
    </source>
</evidence>
<dbReference type="Pfam" id="PF02880">
    <property type="entry name" value="PGM_PMM_III"/>
    <property type="match status" value="1"/>
</dbReference>
<keyword evidence="4" id="KW-0479">Metal-binding</keyword>
<dbReference type="Proteomes" id="UP000317881">
    <property type="component" value="Unassembled WGS sequence"/>
</dbReference>
<keyword evidence="12" id="KW-1185">Reference proteome</keyword>
<evidence type="ECO:0000256" key="6">
    <source>
        <dbReference type="ARBA" id="ARBA00023235"/>
    </source>
</evidence>
<dbReference type="Gene3D" id="3.30.310.50">
    <property type="entry name" value="Alpha-D-phosphohexomutase, C-terminal domain"/>
    <property type="match status" value="1"/>
</dbReference>
<comment type="caution">
    <text evidence="11">The sequence shown here is derived from an EMBL/GenBank/DDBJ whole genome shotgun (WGS) entry which is preliminary data.</text>
</comment>
<gene>
    <name evidence="11" type="primary">manB</name>
    <name evidence="11" type="ORF">SSP24_77760</name>
</gene>
<dbReference type="CDD" id="cd03089">
    <property type="entry name" value="PMM_PGM"/>
    <property type="match status" value="1"/>
</dbReference>
<comment type="cofactor">
    <cofactor evidence="1">
        <name>Mg(2+)</name>
        <dbReference type="ChEBI" id="CHEBI:18420"/>
    </cofactor>
</comment>
<protein>
    <submittedName>
        <fullName evidence="11">Phosphomannomutase/phosphoglucomutase</fullName>
    </submittedName>
</protein>
<keyword evidence="3" id="KW-0597">Phosphoprotein</keyword>
<feature type="domain" description="Alpha-D-phosphohexomutase alpha/beta/alpha" evidence="8">
    <location>
        <begin position="7"/>
        <end position="133"/>
    </location>
</feature>
<dbReference type="InterPro" id="IPR005846">
    <property type="entry name" value="A-D-PHexomutase_a/b/a-III"/>
</dbReference>
<dbReference type="InterPro" id="IPR005843">
    <property type="entry name" value="A-D-PHexomutase_C"/>
</dbReference>
<evidence type="ECO:0000259" key="9">
    <source>
        <dbReference type="Pfam" id="PF02879"/>
    </source>
</evidence>
<evidence type="ECO:0000259" key="7">
    <source>
        <dbReference type="Pfam" id="PF00408"/>
    </source>
</evidence>
<evidence type="ECO:0000313" key="11">
    <source>
        <dbReference type="EMBL" id="GEC10121.1"/>
    </source>
</evidence>